<accession>A0A6A5ZF44</accession>
<evidence type="ECO:0000256" key="6">
    <source>
        <dbReference type="SAM" id="Phobius"/>
    </source>
</evidence>
<feature type="transmembrane region" description="Helical" evidence="6">
    <location>
        <begin position="175"/>
        <end position="199"/>
    </location>
</feature>
<protein>
    <recommendedName>
        <fullName evidence="7">Rhodopsin domain-containing protein</fullName>
    </recommendedName>
</protein>
<sequence>MIGRLVSIVEEPQRLAFGVQITFAILTTTAVSCRLLARKLKDVQFQWDDYLIVVALVLCNGLIACDMIGTLYCGVGLHAVDVVSTYGPDRLTIFLKVLIPVQILWATALTATKLSILLFYCRVFSVPSLQLAAKILVVIIFLWCSTVILSAFLLCRPFAYNWDPTIPNGHCGNRVLSYILTGVLNIITDLAVLCLPMPVIWGLQMRMASKIGLIAVFATGFFVCVVSIVRLHALLTVDYSDATHSVTSALVWSMLEPSIGIILACVPVLKNLVPRLFSSISGSGRSDKNATPQRNGTFEALEDHPLSPVGRTNDTYASDREAISGEYSKSIASSRGAILREGCLDKSRDIRAT</sequence>
<evidence type="ECO:0000313" key="8">
    <source>
        <dbReference type="EMBL" id="KAF2118080.1"/>
    </source>
</evidence>
<proteinExistence type="inferred from homology"/>
<name>A0A6A5ZF44_9PLEO</name>
<evidence type="ECO:0000313" key="9">
    <source>
        <dbReference type="Proteomes" id="UP000799770"/>
    </source>
</evidence>
<evidence type="ECO:0000256" key="5">
    <source>
        <dbReference type="ARBA" id="ARBA00038359"/>
    </source>
</evidence>
<evidence type="ECO:0000256" key="2">
    <source>
        <dbReference type="ARBA" id="ARBA00022692"/>
    </source>
</evidence>
<dbReference type="Proteomes" id="UP000799770">
    <property type="component" value="Unassembled WGS sequence"/>
</dbReference>
<feature type="transmembrane region" description="Helical" evidence="6">
    <location>
        <begin position="211"/>
        <end position="229"/>
    </location>
</feature>
<evidence type="ECO:0000256" key="1">
    <source>
        <dbReference type="ARBA" id="ARBA00004141"/>
    </source>
</evidence>
<dbReference type="PROSITE" id="PS51257">
    <property type="entry name" value="PROKAR_LIPOPROTEIN"/>
    <property type="match status" value="1"/>
</dbReference>
<keyword evidence="4 6" id="KW-0472">Membrane</keyword>
<evidence type="ECO:0000256" key="4">
    <source>
        <dbReference type="ARBA" id="ARBA00023136"/>
    </source>
</evidence>
<organism evidence="8 9">
    <name type="scientific">Lophiotrema nucula</name>
    <dbReference type="NCBI Taxonomy" id="690887"/>
    <lineage>
        <taxon>Eukaryota</taxon>
        <taxon>Fungi</taxon>
        <taxon>Dikarya</taxon>
        <taxon>Ascomycota</taxon>
        <taxon>Pezizomycotina</taxon>
        <taxon>Dothideomycetes</taxon>
        <taxon>Pleosporomycetidae</taxon>
        <taxon>Pleosporales</taxon>
        <taxon>Lophiotremataceae</taxon>
        <taxon>Lophiotrema</taxon>
    </lineage>
</organism>
<evidence type="ECO:0000256" key="3">
    <source>
        <dbReference type="ARBA" id="ARBA00022989"/>
    </source>
</evidence>
<keyword evidence="2 6" id="KW-0812">Transmembrane</keyword>
<feature type="transmembrane region" description="Helical" evidence="6">
    <location>
        <begin position="249"/>
        <end position="269"/>
    </location>
</feature>
<dbReference type="GO" id="GO:0016020">
    <property type="term" value="C:membrane"/>
    <property type="evidence" value="ECO:0007669"/>
    <property type="project" value="UniProtKB-SubCell"/>
</dbReference>
<dbReference type="InterPro" id="IPR049326">
    <property type="entry name" value="Rhodopsin_dom_fungi"/>
</dbReference>
<evidence type="ECO:0000259" key="7">
    <source>
        <dbReference type="Pfam" id="PF20684"/>
    </source>
</evidence>
<dbReference type="PANTHER" id="PTHR33048:SF57">
    <property type="entry name" value="INTEGRAL MEMBRANE PROTEIN-RELATED"/>
    <property type="match status" value="1"/>
</dbReference>
<dbReference type="EMBL" id="ML977317">
    <property type="protein sequence ID" value="KAF2118080.1"/>
    <property type="molecule type" value="Genomic_DNA"/>
</dbReference>
<comment type="similarity">
    <text evidence="5">Belongs to the SAT4 family.</text>
</comment>
<gene>
    <name evidence="8" type="ORF">BDV96DRAFT_488717</name>
</gene>
<dbReference type="OrthoDB" id="3770234at2759"/>
<keyword evidence="9" id="KW-1185">Reference proteome</keyword>
<reference evidence="8" key="1">
    <citation type="journal article" date="2020" name="Stud. Mycol.">
        <title>101 Dothideomycetes genomes: a test case for predicting lifestyles and emergence of pathogens.</title>
        <authorList>
            <person name="Haridas S."/>
            <person name="Albert R."/>
            <person name="Binder M."/>
            <person name="Bloem J."/>
            <person name="Labutti K."/>
            <person name="Salamov A."/>
            <person name="Andreopoulos B."/>
            <person name="Baker S."/>
            <person name="Barry K."/>
            <person name="Bills G."/>
            <person name="Bluhm B."/>
            <person name="Cannon C."/>
            <person name="Castanera R."/>
            <person name="Culley D."/>
            <person name="Daum C."/>
            <person name="Ezra D."/>
            <person name="Gonzalez J."/>
            <person name="Henrissat B."/>
            <person name="Kuo A."/>
            <person name="Liang C."/>
            <person name="Lipzen A."/>
            <person name="Lutzoni F."/>
            <person name="Magnuson J."/>
            <person name="Mondo S."/>
            <person name="Nolan M."/>
            <person name="Ohm R."/>
            <person name="Pangilinan J."/>
            <person name="Park H.-J."/>
            <person name="Ramirez L."/>
            <person name="Alfaro M."/>
            <person name="Sun H."/>
            <person name="Tritt A."/>
            <person name="Yoshinaga Y."/>
            <person name="Zwiers L.-H."/>
            <person name="Turgeon B."/>
            <person name="Goodwin S."/>
            <person name="Spatafora J."/>
            <person name="Crous P."/>
            <person name="Grigoriev I."/>
        </authorList>
    </citation>
    <scope>NUCLEOTIDE SEQUENCE</scope>
    <source>
        <strain evidence="8">CBS 627.86</strain>
    </source>
</reference>
<keyword evidence="3 6" id="KW-1133">Transmembrane helix</keyword>
<feature type="transmembrane region" description="Helical" evidence="6">
    <location>
        <begin position="131"/>
        <end position="155"/>
    </location>
</feature>
<comment type="subcellular location">
    <subcellularLocation>
        <location evidence="1">Membrane</location>
        <topology evidence="1">Multi-pass membrane protein</topology>
    </subcellularLocation>
</comment>
<dbReference type="InterPro" id="IPR052337">
    <property type="entry name" value="SAT4-like"/>
</dbReference>
<dbReference type="AlphaFoldDB" id="A0A6A5ZF44"/>
<feature type="domain" description="Rhodopsin" evidence="7">
    <location>
        <begin position="34"/>
        <end position="273"/>
    </location>
</feature>
<dbReference type="Pfam" id="PF20684">
    <property type="entry name" value="Fung_rhodopsin"/>
    <property type="match status" value="1"/>
</dbReference>
<dbReference type="PANTHER" id="PTHR33048">
    <property type="entry name" value="PTH11-LIKE INTEGRAL MEMBRANE PROTEIN (AFU_ORTHOLOGUE AFUA_5G11245)"/>
    <property type="match status" value="1"/>
</dbReference>
<feature type="transmembrane region" description="Helical" evidence="6">
    <location>
        <begin position="15"/>
        <end position="37"/>
    </location>
</feature>
<feature type="transmembrane region" description="Helical" evidence="6">
    <location>
        <begin position="97"/>
        <end position="119"/>
    </location>
</feature>
<feature type="transmembrane region" description="Helical" evidence="6">
    <location>
        <begin position="49"/>
        <end position="77"/>
    </location>
</feature>